<evidence type="ECO:0000313" key="2">
    <source>
        <dbReference type="EMBL" id="SNR88495.1"/>
    </source>
</evidence>
<accession>A0A238ZYN2</accession>
<protein>
    <submittedName>
        <fullName evidence="2">Uncharacterized protein</fullName>
    </submittedName>
</protein>
<name>A0A238ZYN2_9PROT</name>
<sequence>MPTFYRNKSWLLQSLKTHQHDKPRLNLLHVFDLMLNSTHPPSELAKELHRQKPGLIRLLRKQAKVSGAQLPDALAQQIFIMLDSALQQELQNPGSQAMQHARVATLALIHAQCDGSWRKLRDFGMSASFISLLGITLFMSWYMLRELPPVQKSPSSHQLWSAVAQDHTLKTSHIAAELYNMIERMHQGTCHFPQALMLNESERGVFLSAVMSGSLSNQADDLKLASQLLKKVNCEYKPLIMMSESEQAYLKAQLTYPPLRKQPTQHF</sequence>
<keyword evidence="1" id="KW-0472">Membrane</keyword>
<dbReference type="Proteomes" id="UP000198305">
    <property type="component" value="Unassembled WGS sequence"/>
</dbReference>
<organism evidence="2 3">
    <name type="scientific">Methylobacillus rhizosphaerae</name>
    <dbReference type="NCBI Taxonomy" id="551994"/>
    <lineage>
        <taxon>Bacteria</taxon>
        <taxon>Pseudomonadati</taxon>
        <taxon>Pseudomonadota</taxon>
        <taxon>Betaproteobacteria</taxon>
        <taxon>Nitrosomonadales</taxon>
        <taxon>Methylophilaceae</taxon>
        <taxon>Methylobacillus</taxon>
    </lineage>
</organism>
<reference evidence="3" key="1">
    <citation type="submission" date="2017-06" db="EMBL/GenBank/DDBJ databases">
        <authorList>
            <person name="Varghese N."/>
            <person name="Submissions S."/>
        </authorList>
    </citation>
    <scope>NUCLEOTIDE SEQUENCE [LARGE SCALE GENOMIC DNA]</scope>
    <source>
        <strain evidence="3">Ca-68</strain>
    </source>
</reference>
<feature type="transmembrane region" description="Helical" evidence="1">
    <location>
        <begin position="123"/>
        <end position="144"/>
    </location>
</feature>
<keyword evidence="1" id="KW-1133">Transmembrane helix</keyword>
<gene>
    <name evidence="2" type="ORF">SAMN05192560_1576</name>
</gene>
<dbReference type="OrthoDB" id="8535086at2"/>
<keyword evidence="1" id="KW-0812">Transmembrane</keyword>
<evidence type="ECO:0000313" key="3">
    <source>
        <dbReference type="Proteomes" id="UP000198305"/>
    </source>
</evidence>
<proteinExistence type="predicted"/>
<dbReference type="AlphaFoldDB" id="A0A238ZYN2"/>
<dbReference type="RefSeq" id="WP_089375682.1">
    <property type="nucleotide sequence ID" value="NZ_FZOA01000006.1"/>
</dbReference>
<keyword evidence="3" id="KW-1185">Reference proteome</keyword>
<evidence type="ECO:0000256" key="1">
    <source>
        <dbReference type="SAM" id="Phobius"/>
    </source>
</evidence>
<dbReference type="EMBL" id="FZOA01000006">
    <property type="protein sequence ID" value="SNR88495.1"/>
    <property type="molecule type" value="Genomic_DNA"/>
</dbReference>